<dbReference type="Pfam" id="PF04055">
    <property type="entry name" value="Radical_SAM"/>
    <property type="match status" value="1"/>
</dbReference>
<keyword evidence="3" id="KW-0408">Iron</keyword>
<dbReference type="Pfam" id="PF13847">
    <property type="entry name" value="Methyltransf_31"/>
    <property type="match status" value="1"/>
</dbReference>
<dbReference type="NCBIfam" id="TIGR04085">
    <property type="entry name" value="rSAM_more_4Fe4S"/>
    <property type="match status" value="1"/>
</dbReference>
<evidence type="ECO:0000256" key="4">
    <source>
        <dbReference type="ARBA" id="ARBA00023014"/>
    </source>
</evidence>
<dbReference type="SFLD" id="SFLDG01067">
    <property type="entry name" value="SPASM/twitch_domain_containing"/>
    <property type="match status" value="1"/>
</dbReference>
<evidence type="ECO:0000256" key="3">
    <source>
        <dbReference type="ARBA" id="ARBA00023004"/>
    </source>
</evidence>
<dbReference type="GO" id="GO:0003824">
    <property type="term" value="F:catalytic activity"/>
    <property type="evidence" value="ECO:0007669"/>
    <property type="project" value="InterPro"/>
</dbReference>
<dbReference type="PANTHER" id="PTHR11228">
    <property type="entry name" value="RADICAL SAM DOMAIN PROTEIN"/>
    <property type="match status" value="1"/>
</dbReference>
<organism evidence="6">
    <name type="scientific">marine metagenome</name>
    <dbReference type="NCBI Taxonomy" id="408172"/>
    <lineage>
        <taxon>unclassified sequences</taxon>
        <taxon>metagenomes</taxon>
        <taxon>ecological metagenomes</taxon>
    </lineage>
</organism>
<evidence type="ECO:0000256" key="1">
    <source>
        <dbReference type="ARBA" id="ARBA00022691"/>
    </source>
</evidence>
<dbReference type="InterPro" id="IPR050377">
    <property type="entry name" value="Radical_SAM_PqqE_MftC-like"/>
</dbReference>
<name>A0A381R084_9ZZZZ</name>
<dbReference type="PROSITE" id="PS51918">
    <property type="entry name" value="RADICAL_SAM"/>
    <property type="match status" value="1"/>
</dbReference>
<dbReference type="GO" id="GO:0046872">
    <property type="term" value="F:metal ion binding"/>
    <property type="evidence" value="ECO:0007669"/>
    <property type="project" value="UniProtKB-KW"/>
</dbReference>
<gene>
    <name evidence="6" type="ORF">METZ01_LOCUS37133</name>
</gene>
<dbReference type="Gene3D" id="3.40.50.150">
    <property type="entry name" value="Vaccinia Virus protein VP39"/>
    <property type="match status" value="1"/>
</dbReference>
<dbReference type="GO" id="GO:0051536">
    <property type="term" value="F:iron-sulfur cluster binding"/>
    <property type="evidence" value="ECO:0007669"/>
    <property type="project" value="UniProtKB-KW"/>
</dbReference>
<dbReference type="SUPFAM" id="SSF53335">
    <property type="entry name" value="S-adenosyl-L-methionine-dependent methyltransferases"/>
    <property type="match status" value="1"/>
</dbReference>
<dbReference type="AlphaFoldDB" id="A0A381R084"/>
<dbReference type="InterPro" id="IPR058240">
    <property type="entry name" value="rSAM_sf"/>
</dbReference>
<evidence type="ECO:0000313" key="6">
    <source>
        <dbReference type="EMBL" id="SUZ84279.1"/>
    </source>
</evidence>
<dbReference type="Pfam" id="PF13186">
    <property type="entry name" value="SPASM"/>
    <property type="match status" value="1"/>
</dbReference>
<reference evidence="6" key="1">
    <citation type="submission" date="2018-05" db="EMBL/GenBank/DDBJ databases">
        <authorList>
            <person name="Lanie J.A."/>
            <person name="Ng W.-L."/>
            <person name="Kazmierczak K.M."/>
            <person name="Andrzejewski T.M."/>
            <person name="Davidsen T.M."/>
            <person name="Wayne K.J."/>
            <person name="Tettelin H."/>
            <person name="Glass J.I."/>
            <person name="Rusch D."/>
            <person name="Podicherti R."/>
            <person name="Tsui H.-C.T."/>
            <person name="Winkler M.E."/>
        </authorList>
    </citation>
    <scope>NUCLEOTIDE SEQUENCE</scope>
</reference>
<accession>A0A381R084</accession>
<dbReference type="EMBL" id="UINC01001588">
    <property type="protein sequence ID" value="SUZ84279.1"/>
    <property type="molecule type" value="Genomic_DNA"/>
</dbReference>
<dbReference type="InterPro" id="IPR029063">
    <property type="entry name" value="SAM-dependent_MTases_sf"/>
</dbReference>
<dbReference type="PANTHER" id="PTHR11228:SF7">
    <property type="entry name" value="PQQA PEPTIDE CYCLASE"/>
    <property type="match status" value="1"/>
</dbReference>
<keyword evidence="1" id="KW-0949">S-adenosyl-L-methionine</keyword>
<dbReference type="InterPro" id="IPR023885">
    <property type="entry name" value="4Fe4S-binding_SPASM_dom"/>
</dbReference>
<keyword evidence="2" id="KW-0479">Metal-binding</keyword>
<dbReference type="SFLD" id="SFLDS00029">
    <property type="entry name" value="Radical_SAM"/>
    <property type="match status" value="1"/>
</dbReference>
<protein>
    <recommendedName>
        <fullName evidence="5">Radical SAM core domain-containing protein</fullName>
    </recommendedName>
</protein>
<dbReference type="SUPFAM" id="SSF102114">
    <property type="entry name" value="Radical SAM enzymes"/>
    <property type="match status" value="1"/>
</dbReference>
<dbReference type="Gene3D" id="3.20.20.70">
    <property type="entry name" value="Aldolase class I"/>
    <property type="match status" value="1"/>
</dbReference>
<dbReference type="InterPro" id="IPR025714">
    <property type="entry name" value="Methyltranfer_dom"/>
</dbReference>
<keyword evidence="4" id="KW-0411">Iron-sulfur</keyword>
<dbReference type="InterPro" id="IPR007197">
    <property type="entry name" value="rSAM"/>
</dbReference>
<proteinExistence type="predicted"/>
<feature type="domain" description="Radical SAM core" evidence="5">
    <location>
        <begin position="108"/>
        <end position="345"/>
    </location>
</feature>
<evidence type="ECO:0000259" key="5">
    <source>
        <dbReference type="PROSITE" id="PS51918"/>
    </source>
</evidence>
<sequence>MPTPIEEKTILRAPDYSVRQVSGGAVALDPARPHWIGTDHRGLSLLGRFNGRTPFGQVVREYATETGLDVTKAWLHAETFAHDGLRHGFLSIDGAAPAPYLGRAAYLDTDRLQEFWIQVNDFCNLKCAHCLVSSGPDRQQGLATERIADAVDQAVALGAERLFFTGGEPLARPGILELIERVVKTHGRGLVVLTNGTLFEGDRLKRLVRVSEEAGKVASDQVALGDTTALMPGLRIQVSLDGPTAEINDPVRGAGTFQRILDGIDTAVAAGLRPTVSVSILRHNLGALGDIVRLAHEHGVHNVHLLWPHRRGRVMDGTLGDLPSAEQILSAVRKAVAVATGVGVSIDNIEEFRLRLDGRPGVKNDLSGAGWNSLCLYTDGCLYPSASMAGVPELRCGDLAEQSLETVWKTSQVCRELREATVERKPLCRSCSLRFLCGGGDVEHGYWPASTDGMSRRAAFLAHDPYCELYKGLADDTLSDLVRDGTATVQARSGYDRPVVIRGMGEHALYDEEAIVRTTRSACVLSEELLDKSRLTVREFYGDAAERPQEELCCPVQPAAEDLAHIPKEVVERFYGCGSPVTAAALAPGESMVDLGSGAGIDCFIAARKVGPEGRIYGVDMTAQMLSVARECQPKVADALGYDVVDFRQGFLEEIPVDDGAVDVVTSNCVINLSLDKPRVFREIWRVIKDHGRVVVADIVSDEEVPPKMRGDGQLWGECISGALTGEAFLAGLEKAGFYGVSVLKKSFWREVEGCKFYSLTVRGYKFEKKAGCHFVGQYAIYLGPQKAVVDEEGHLFPRGEAVEVCTDTAARLARAPYAGSFSLIDDLDNVRDNVVEPEGDSCCEPGCCENPGTS</sequence>
<dbReference type="CDD" id="cd02440">
    <property type="entry name" value="AdoMet_MTases"/>
    <property type="match status" value="1"/>
</dbReference>
<evidence type="ECO:0000256" key="2">
    <source>
        <dbReference type="ARBA" id="ARBA00022723"/>
    </source>
</evidence>
<dbReference type="CDD" id="cd01335">
    <property type="entry name" value="Radical_SAM"/>
    <property type="match status" value="1"/>
</dbReference>
<dbReference type="InterPro" id="IPR013785">
    <property type="entry name" value="Aldolase_TIM"/>
</dbReference>